<dbReference type="EMBL" id="CAIIXF020000004">
    <property type="protein sequence ID" value="CAH1781182.1"/>
    <property type="molecule type" value="Genomic_DNA"/>
</dbReference>
<dbReference type="InterPro" id="IPR007110">
    <property type="entry name" value="Ig-like_dom"/>
</dbReference>
<evidence type="ECO:0000256" key="3">
    <source>
        <dbReference type="ARBA" id="ARBA00023157"/>
    </source>
</evidence>
<keyword evidence="2" id="KW-0472">Membrane</keyword>
<sequence>MADICKYFITRLLVVCASVQITCLGLQVIKPPSDKAAIAGSNVHMDCHVNTTNKDQKYFVLWTGYAPRPHVFGEQISANNKIVETMPNGRYKIDPNENFSLIINNVDRNDGGKYRCNDAFTGRPIGQIQPHLVVMDPIKCPPAVLRAGEGEVISFNCTVEFMGNRDQRQIPKFKWRIGNDAVSPTKVEVVGNNSSSSLNITTNVDLNNKQVKCGYELLGIRDHCSTLVRVTFAARKPVLIIKSQIVTGRVMLLNSGAVVTISCKSQANPPAEYSWFYQEDIGKKTLKFVSHKQVLTLGELEPHHSGVYICKASNDLNEKNMPAKASLILQIQDTSPDSGVQSGLQGNVQTGVLAGGLTILILLIIVLIVFIVYVLRRIKRTRPTRGRDARDAEAETPLSEGYTDILNAEQIRLHTDAKVAMNTPGNTDTINSCRSCGGSPRHAALKGPVLYADLDLQNTNTGNRTITLPIKDSETIPKAVQAQRPCEA</sequence>
<keyword evidence="4" id="KW-0325">Glycoprotein</keyword>
<dbReference type="OrthoDB" id="10039395at2759"/>
<dbReference type="InterPro" id="IPR003599">
    <property type="entry name" value="Ig_sub"/>
</dbReference>
<evidence type="ECO:0000256" key="4">
    <source>
        <dbReference type="ARBA" id="ARBA00023180"/>
    </source>
</evidence>
<keyword evidence="7" id="KW-1185">Reference proteome</keyword>
<evidence type="ECO:0000256" key="1">
    <source>
        <dbReference type="ARBA" id="ARBA00004479"/>
    </source>
</evidence>
<comment type="subcellular location">
    <subcellularLocation>
        <location evidence="1">Membrane</location>
        <topology evidence="1">Single-pass type I membrane protein</topology>
    </subcellularLocation>
</comment>
<dbReference type="Pfam" id="PF13927">
    <property type="entry name" value="Ig_3"/>
    <property type="match status" value="1"/>
</dbReference>
<dbReference type="SMART" id="SM00408">
    <property type="entry name" value="IGc2"/>
    <property type="match status" value="1"/>
</dbReference>
<dbReference type="SMART" id="SM00409">
    <property type="entry name" value="IG"/>
    <property type="match status" value="3"/>
</dbReference>
<dbReference type="GO" id="GO:0005886">
    <property type="term" value="C:plasma membrane"/>
    <property type="evidence" value="ECO:0007669"/>
    <property type="project" value="TreeGrafter"/>
</dbReference>
<name>A0A8J1UBH2_OWEFU</name>
<evidence type="ECO:0000256" key="5">
    <source>
        <dbReference type="ARBA" id="ARBA00023319"/>
    </source>
</evidence>
<keyword evidence="5" id="KW-0393">Immunoglobulin domain</keyword>
<dbReference type="SUPFAM" id="SSF48726">
    <property type="entry name" value="Immunoglobulin"/>
    <property type="match status" value="2"/>
</dbReference>
<protein>
    <submittedName>
        <fullName evidence="6">Uncharacterized protein</fullName>
    </submittedName>
</protein>
<gene>
    <name evidence="6" type="ORF">OFUS_LOCUS7786</name>
</gene>
<dbReference type="Pfam" id="PF07686">
    <property type="entry name" value="V-set"/>
    <property type="match status" value="1"/>
</dbReference>
<dbReference type="GO" id="GO:0098609">
    <property type="term" value="P:cell-cell adhesion"/>
    <property type="evidence" value="ECO:0007669"/>
    <property type="project" value="TreeGrafter"/>
</dbReference>
<dbReference type="Gene3D" id="2.60.40.10">
    <property type="entry name" value="Immunoglobulins"/>
    <property type="match status" value="2"/>
</dbReference>
<dbReference type="Proteomes" id="UP000749559">
    <property type="component" value="Unassembled WGS sequence"/>
</dbReference>
<reference evidence="6" key="1">
    <citation type="submission" date="2022-03" db="EMBL/GenBank/DDBJ databases">
        <authorList>
            <person name="Martin C."/>
        </authorList>
    </citation>
    <scope>NUCLEOTIDE SEQUENCE</scope>
</reference>
<dbReference type="InterPro" id="IPR013783">
    <property type="entry name" value="Ig-like_fold"/>
</dbReference>
<accession>A0A8J1UBH2</accession>
<dbReference type="InterPro" id="IPR013106">
    <property type="entry name" value="Ig_V-set"/>
</dbReference>
<dbReference type="GO" id="GO:0050839">
    <property type="term" value="F:cell adhesion molecule binding"/>
    <property type="evidence" value="ECO:0007669"/>
    <property type="project" value="TreeGrafter"/>
</dbReference>
<dbReference type="InterPro" id="IPR036179">
    <property type="entry name" value="Ig-like_dom_sf"/>
</dbReference>
<dbReference type="AlphaFoldDB" id="A0A8J1UBH2"/>
<dbReference type="InterPro" id="IPR003598">
    <property type="entry name" value="Ig_sub2"/>
</dbReference>
<dbReference type="PANTHER" id="PTHR11640">
    <property type="entry name" value="NEPHRIN"/>
    <property type="match status" value="1"/>
</dbReference>
<dbReference type="InterPro" id="IPR051275">
    <property type="entry name" value="Cell_adhesion_signaling"/>
</dbReference>
<dbReference type="GO" id="GO:0005911">
    <property type="term" value="C:cell-cell junction"/>
    <property type="evidence" value="ECO:0007669"/>
    <property type="project" value="TreeGrafter"/>
</dbReference>
<organism evidence="6 7">
    <name type="scientific">Owenia fusiformis</name>
    <name type="common">Polychaete worm</name>
    <dbReference type="NCBI Taxonomy" id="6347"/>
    <lineage>
        <taxon>Eukaryota</taxon>
        <taxon>Metazoa</taxon>
        <taxon>Spiralia</taxon>
        <taxon>Lophotrochozoa</taxon>
        <taxon>Annelida</taxon>
        <taxon>Polychaeta</taxon>
        <taxon>Sedentaria</taxon>
        <taxon>Canalipalpata</taxon>
        <taxon>Sabellida</taxon>
        <taxon>Oweniida</taxon>
        <taxon>Oweniidae</taxon>
        <taxon>Owenia</taxon>
    </lineage>
</organism>
<dbReference type="PROSITE" id="PS50835">
    <property type="entry name" value="IG_LIKE"/>
    <property type="match status" value="2"/>
</dbReference>
<evidence type="ECO:0000256" key="2">
    <source>
        <dbReference type="ARBA" id="ARBA00023136"/>
    </source>
</evidence>
<proteinExistence type="predicted"/>
<dbReference type="PANTHER" id="PTHR11640:SF31">
    <property type="entry name" value="IRREGULAR CHIASM C-ROUGHEST PROTEIN-RELATED"/>
    <property type="match status" value="1"/>
</dbReference>
<keyword evidence="3" id="KW-1015">Disulfide bond</keyword>
<evidence type="ECO:0000313" key="7">
    <source>
        <dbReference type="Proteomes" id="UP000749559"/>
    </source>
</evidence>
<comment type="caution">
    <text evidence="6">The sequence shown here is derived from an EMBL/GenBank/DDBJ whole genome shotgun (WGS) entry which is preliminary data.</text>
</comment>
<evidence type="ECO:0000313" key="6">
    <source>
        <dbReference type="EMBL" id="CAH1781182.1"/>
    </source>
</evidence>